<dbReference type="AlphaFoldDB" id="A0A060YAW3"/>
<proteinExistence type="predicted"/>
<evidence type="ECO:0000259" key="1">
    <source>
        <dbReference type="Pfam" id="PF11881"/>
    </source>
</evidence>
<accession>A0A060YAW3</accession>
<dbReference type="STRING" id="8022.A0A060YAW3"/>
<dbReference type="PaxDb" id="8022-A0A060YAW3"/>
<name>A0A060YAW3_ONCMY</name>
<feature type="domain" description="Signal-induced proliferation-associated 1-like protein C-terminal" evidence="1">
    <location>
        <begin position="64"/>
        <end position="177"/>
    </location>
</feature>
<organism evidence="2 3">
    <name type="scientific">Oncorhynchus mykiss</name>
    <name type="common">Rainbow trout</name>
    <name type="synonym">Salmo gairdneri</name>
    <dbReference type="NCBI Taxonomy" id="8022"/>
    <lineage>
        <taxon>Eukaryota</taxon>
        <taxon>Metazoa</taxon>
        <taxon>Chordata</taxon>
        <taxon>Craniata</taxon>
        <taxon>Vertebrata</taxon>
        <taxon>Euteleostomi</taxon>
        <taxon>Actinopterygii</taxon>
        <taxon>Neopterygii</taxon>
        <taxon>Teleostei</taxon>
        <taxon>Protacanthopterygii</taxon>
        <taxon>Salmoniformes</taxon>
        <taxon>Salmonidae</taxon>
        <taxon>Salmoninae</taxon>
        <taxon>Oncorhynchus</taxon>
    </lineage>
</organism>
<evidence type="ECO:0000313" key="2">
    <source>
        <dbReference type="EMBL" id="CDQ89098.1"/>
    </source>
</evidence>
<dbReference type="InterPro" id="IPR021818">
    <property type="entry name" value="SIPA1L_C"/>
</dbReference>
<reference evidence="2" key="2">
    <citation type="submission" date="2014-03" db="EMBL/GenBank/DDBJ databases">
        <authorList>
            <person name="Genoscope - CEA"/>
        </authorList>
    </citation>
    <scope>NUCLEOTIDE SEQUENCE</scope>
</reference>
<dbReference type="EMBL" id="FR909198">
    <property type="protein sequence ID" value="CDQ89098.1"/>
    <property type="molecule type" value="Genomic_DNA"/>
</dbReference>
<evidence type="ECO:0000313" key="3">
    <source>
        <dbReference type="Proteomes" id="UP000193380"/>
    </source>
</evidence>
<gene>
    <name evidence="2" type="ORF">GSONMT00049072001</name>
</gene>
<dbReference type="Proteomes" id="UP000193380">
    <property type="component" value="Unassembled WGS sequence"/>
</dbReference>
<sequence length="209" mass="23500">MTTPPPLQTYPLPTALTATAARSKCVCVHHQHKSKHHATVLSHARCDKLLLYLTYIPALCVFRQVDVNSKNVFGQPRLRASLRDLRSPRRSHKSTVEDDLKKLIIMDSPGEIPQRDMSPRRTLQRTFSDESLCSGRRDASYASTAPLFDQGTPSDLLFTSTLPTRRHAHSASHMPNKKGEWGHSLMSLPSHFPVSVPNYGMSRTHRAQL</sequence>
<reference evidence="2" key="1">
    <citation type="journal article" date="2014" name="Nat. Commun.">
        <title>The rainbow trout genome provides novel insights into evolution after whole-genome duplication in vertebrates.</title>
        <authorList>
            <person name="Berthelot C."/>
            <person name="Brunet F."/>
            <person name="Chalopin D."/>
            <person name="Juanchich A."/>
            <person name="Bernard M."/>
            <person name="Noel B."/>
            <person name="Bento P."/>
            <person name="Da Silva C."/>
            <person name="Labadie K."/>
            <person name="Alberti A."/>
            <person name="Aury J.M."/>
            <person name="Louis A."/>
            <person name="Dehais P."/>
            <person name="Bardou P."/>
            <person name="Montfort J."/>
            <person name="Klopp C."/>
            <person name="Cabau C."/>
            <person name="Gaspin C."/>
            <person name="Thorgaard G.H."/>
            <person name="Boussaha M."/>
            <person name="Quillet E."/>
            <person name="Guyomard R."/>
            <person name="Galiana D."/>
            <person name="Bobe J."/>
            <person name="Volff J.N."/>
            <person name="Genet C."/>
            <person name="Wincker P."/>
            <person name="Jaillon O."/>
            <person name="Roest Crollius H."/>
            <person name="Guiguen Y."/>
        </authorList>
    </citation>
    <scope>NUCLEOTIDE SEQUENCE [LARGE SCALE GENOMIC DNA]</scope>
</reference>
<protein>
    <recommendedName>
        <fullName evidence="1">Signal-induced proliferation-associated 1-like protein C-terminal domain-containing protein</fullName>
    </recommendedName>
</protein>
<dbReference type="Pfam" id="PF11881">
    <property type="entry name" value="SPAR_C"/>
    <property type="match status" value="1"/>
</dbReference>